<evidence type="ECO:0000256" key="3">
    <source>
        <dbReference type="ARBA" id="ARBA00023163"/>
    </source>
</evidence>
<dbReference type="Gene3D" id="1.10.10.10">
    <property type="entry name" value="Winged helix-like DNA-binding domain superfamily/Winged helix DNA-binding domain"/>
    <property type="match status" value="1"/>
</dbReference>
<dbReference type="NCBIfam" id="NF033788">
    <property type="entry name" value="HTH_metalloreg"/>
    <property type="match status" value="1"/>
</dbReference>
<protein>
    <submittedName>
        <fullName evidence="5">Metalloregulator ArsR/SmtB family transcription factor</fullName>
    </submittedName>
</protein>
<evidence type="ECO:0000256" key="1">
    <source>
        <dbReference type="ARBA" id="ARBA00023015"/>
    </source>
</evidence>
<keyword evidence="2" id="KW-0238">DNA-binding</keyword>
<dbReference type="SMART" id="SM00418">
    <property type="entry name" value="HTH_ARSR"/>
    <property type="match status" value="1"/>
</dbReference>
<dbReference type="PROSITE" id="PS50987">
    <property type="entry name" value="HTH_ARSR_2"/>
    <property type="match status" value="1"/>
</dbReference>
<dbReference type="InterPro" id="IPR001845">
    <property type="entry name" value="HTH_ArsR_DNA-bd_dom"/>
</dbReference>
<dbReference type="InterPro" id="IPR051081">
    <property type="entry name" value="HTH_MetalResp_TranReg"/>
</dbReference>
<comment type="caution">
    <text evidence="5">The sequence shown here is derived from an EMBL/GenBank/DDBJ whole genome shotgun (WGS) entry which is preliminary data.</text>
</comment>
<dbReference type="Pfam" id="PF12840">
    <property type="entry name" value="HTH_20"/>
    <property type="match status" value="1"/>
</dbReference>
<evidence type="ECO:0000313" key="5">
    <source>
        <dbReference type="EMBL" id="GAA2021480.1"/>
    </source>
</evidence>
<dbReference type="EMBL" id="BAAANB010000001">
    <property type="protein sequence ID" value="GAA2021480.1"/>
    <property type="molecule type" value="Genomic_DNA"/>
</dbReference>
<organism evidence="5 6">
    <name type="scientific">Terrabacter terrae</name>
    <dbReference type="NCBI Taxonomy" id="318434"/>
    <lineage>
        <taxon>Bacteria</taxon>
        <taxon>Bacillati</taxon>
        <taxon>Actinomycetota</taxon>
        <taxon>Actinomycetes</taxon>
        <taxon>Micrococcales</taxon>
        <taxon>Intrasporangiaceae</taxon>
        <taxon>Terrabacter</taxon>
    </lineage>
</organism>
<evidence type="ECO:0000259" key="4">
    <source>
        <dbReference type="PROSITE" id="PS50987"/>
    </source>
</evidence>
<evidence type="ECO:0000256" key="2">
    <source>
        <dbReference type="ARBA" id="ARBA00023125"/>
    </source>
</evidence>
<proteinExistence type="predicted"/>
<dbReference type="SUPFAM" id="SSF46785">
    <property type="entry name" value="Winged helix' DNA-binding domain"/>
    <property type="match status" value="1"/>
</dbReference>
<gene>
    <name evidence="5" type="ORF">GCM10009740_07630</name>
</gene>
<dbReference type="CDD" id="cd00090">
    <property type="entry name" value="HTH_ARSR"/>
    <property type="match status" value="1"/>
</dbReference>
<sequence length="111" mass="12598">MVTGTWEALSDPTRRAIVEHLACEELTAGQVAALFDTARPGVSRHLRVLREAGVVEAQALGQRRVYRLAPSALDDVEQWCRDVRTFWGQRLDALDTEIARGQRVRRRSRDD</sequence>
<feature type="domain" description="HTH arsR-type" evidence="4">
    <location>
        <begin position="1"/>
        <end position="88"/>
    </location>
</feature>
<keyword evidence="6" id="KW-1185">Reference proteome</keyword>
<dbReference type="InterPro" id="IPR011991">
    <property type="entry name" value="ArsR-like_HTH"/>
</dbReference>
<keyword evidence="1" id="KW-0805">Transcription regulation</keyword>
<dbReference type="InterPro" id="IPR036388">
    <property type="entry name" value="WH-like_DNA-bd_sf"/>
</dbReference>
<dbReference type="PANTHER" id="PTHR33154:SF33">
    <property type="entry name" value="TRANSCRIPTIONAL REPRESSOR SDPR"/>
    <property type="match status" value="1"/>
</dbReference>
<dbReference type="Proteomes" id="UP001501285">
    <property type="component" value="Unassembled WGS sequence"/>
</dbReference>
<dbReference type="InterPro" id="IPR036390">
    <property type="entry name" value="WH_DNA-bd_sf"/>
</dbReference>
<evidence type="ECO:0000313" key="6">
    <source>
        <dbReference type="Proteomes" id="UP001501285"/>
    </source>
</evidence>
<dbReference type="PANTHER" id="PTHR33154">
    <property type="entry name" value="TRANSCRIPTIONAL REGULATOR, ARSR FAMILY"/>
    <property type="match status" value="1"/>
</dbReference>
<accession>A0ABP5FAM2</accession>
<reference evidence="6" key="1">
    <citation type="journal article" date="2019" name="Int. J. Syst. Evol. Microbiol.">
        <title>The Global Catalogue of Microorganisms (GCM) 10K type strain sequencing project: providing services to taxonomists for standard genome sequencing and annotation.</title>
        <authorList>
            <consortium name="The Broad Institute Genomics Platform"/>
            <consortium name="The Broad Institute Genome Sequencing Center for Infectious Disease"/>
            <person name="Wu L."/>
            <person name="Ma J."/>
        </authorList>
    </citation>
    <scope>NUCLEOTIDE SEQUENCE [LARGE SCALE GENOMIC DNA]</scope>
    <source>
        <strain evidence="6">JCM 14283</strain>
    </source>
</reference>
<name>A0ABP5FAM2_9MICO</name>
<keyword evidence="3" id="KW-0804">Transcription</keyword>
<dbReference type="PRINTS" id="PR00778">
    <property type="entry name" value="HTHARSR"/>
</dbReference>